<evidence type="ECO:0000313" key="12">
    <source>
        <dbReference type="WBParaSite" id="TREG1_44910.1"/>
    </source>
</evidence>
<evidence type="ECO:0000256" key="8">
    <source>
        <dbReference type="ARBA" id="ARBA00023212"/>
    </source>
</evidence>
<dbReference type="Pfam" id="PF01221">
    <property type="entry name" value="Dynein_light"/>
    <property type="match status" value="1"/>
</dbReference>
<dbReference type="OrthoDB" id="10033309at2759"/>
<evidence type="ECO:0000256" key="1">
    <source>
        <dbReference type="ARBA" id="ARBA00004123"/>
    </source>
</evidence>
<dbReference type="GO" id="GO:0007017">
    <property type="term" value="P:microtubule-based process"/>
    <property type="evidence" value="ECO:0007669"/>
    <property type="project" value="InterPro"/>
</dbReference>
<evidence type="ECO:0000256" key="5">
    <source>
        <dbReference type="ARBA" id="ARBA00022701"/>
    </source>
</evidence>
<comment type="subcellular location">
    <subcellularLocation>
        <location evidence="2 10">Cytoplasm</location>
        <location evidence="2 10">Cytoskeleton</location>
    </subcellularLocation>
    <subcellularLocation>
        <location evidence="1">Nucleus</location>
    </subcellularLocation>
</comment>
<dbReference type="WBParaSite" id="TREG1_44910.1">
    <property type="protein sequence ID" value="TREG1_44910.1"/>
    <property type="gene ID" value="TREG1_44910"/>
</dbReference>
<dbReference type="GO" id="GO:0005634">
    <property type="term" value="C:nucleus"/>
    <property type="evidence" value="ECO:0007669"/>
    <property type="project" value="UniProtKB-SubCell"/>
</dbReference>
<keyword evidence="3" id="KW-0813">Transport</keyword>
<reference evidence="11" key="1">
    <citation type="submission" date="2022-06" db="EMBL/GenBank/DDBJ databases">
        <authorList>
            <person name="Berger JAMES D."/>
            <person name="Berger JAMES D."/>
        </authorList>
    </citation>
    <scope>NUCLEOTIDE SEQUENCE [LARGE SCALE GENOMIC DNA]</scope>
</reference>
<dbReference type="PANTHER" id="PTHR11886">
    <property type="entry name" value="DYNEIN LIGHT CHAIN"/>
    <property type="match status" value="1"/>
</dbReference>
<keyword evidence="4 10" id="KW-0963">Cytoplasm</keyword>
<sequence length="92" mass="11062">MPHIKRSDITVVRCYMHDDMQKYAIKVLHKAMNRFTEEREVASYVKSRFDSRHRTHWHCIVGKHFDCSVAFETSRCILLRVDEMLVLLFKYG</sequence>
<dbReference type="SMART" id="SM01375">
    <property type="entry name" value="Dynein_light"/>
    <property type="match status" value="1"/>
</dbReference>
<keyword evidence="9" id="KW-0539">Nucleus</keyword>
<evidence type="ECO:0000313" key="11">
    <source>
        <dbReference type="Proteomes" id="UP000050795"/>
    </source>
</evidence>
<dbReference type="FunFam" id="3.30.740.10:FF:000005">
    <property type="entry name" value="Dynein light chain"/>
    <property type="match status" value="1"/>
</dbReference>
<dbReference type="InterPro" id="IPR001372">
    <property type="entry name" value="Dynein_light_chain_typ-1/2"/>
</dbReference>
<dbReference type="GO" id="GO:0015031">
    <property type="term" value="P:protein transport"/>
    <property type="evidence" value="ECO:0007669"/>
    <property type="project" value="UniProtKB-KW"/>
</dbReference>
<dbReference type="GO" id="GO:0005874">
    <property type="term" value="C:microtubule"/>
    <property type="evidence" value="ECO:0007669"/>
    <property type="project" value="UniProtKB-KW"/>
</dbReference>
<comment type="similarity">
    <text evidence="10">Belongs to the dynein light chain family.</text>
</comment>
<dbReference type="GO" id="GO:0005868">
    <property type="term" value="C:cytoplasmic dynein complex"/>
    <property type="evidence" value="ECO:0007669"/>
    <property type="project" value="TreeGrafter"/>
</dbReference>
<keyword evidence="8 10" id="KW-0206">Cytoskeleton</keyword>
<protein>
    <recommendedName>
        <fullName evidence="10">Dynein light chain</fullName>
    </recommendedName>
</protein>
<evidence type="ECO:0000256" key="3">
    <source>
        <dbReference type="ARBA" id="ARBA00022448"/>
    </source>
</evidence>
<evidence type="ECO:0000256" key="4">
    <source>
        <dbReference type="ARBA" id="ARBA00022490"/>
    </source>
</evidence>
<dbReference type="GO" id="GO:0045505">
    <property type="term" value="F:dynein intermediate chain binding"/>
    <property type="evidence" value="ECO:0007669"/>
    <property type="project" value="TreeGrafter"/>
</dbReference>
<evidence type="ECO:0000256" key="2">
    <source>
        <dbReference type="ARBA" id="ARBA00004245"/>
    </source>
</evidence>
<keyword evidence="11" id="KW-1185">Reference proteome</keyword>
<name>A0A183VM94_TRIRE</name>
<evidence type="ECO:0000256" key="6">
    <source>
        <dbReference type="ARBA" id="ARBA00022816"/>
    </source>
</evidence>
<evidence type="ECO:0000256" key="7">
    <source>
        <dbReference type="ARBA" id="ARBA00022927"/>
    </source>
</evidence>
<evidence type="ECO:0000256" key="9">
    <source>
        <dbReference type="ARBA" id="ARBA00023242"/>
    </source>
</evidence>
<dbReference type="AlphaFoldDB" id="A0A183VM94"/>
<keyword evidence="10" id="KW-0505">Motor protein</keyword>
<dbReference type="Proteomes" id="UP000050795">
    <property type="component" value="Unassembled WGS sequence"/>
</dbReference>
<dbReference type="SUPFAM" id="SSF54648">
    <property type="entry name" value="DLC"/>
    <property type="match status" value="1"/>
</dbReference>
<accession>A0A183VM94</accession>
<dbReference type="InterPro" id="IPR037177">
    <property type="entry name" value="DLC_sf"/>
</dbReference>
<dbReference type="PANTHER" id="PTHR11886:SF35">
    <property type="entry name" value="DYNEIN LIGHT CHAIN"/>
    <property type="match status" value="1"/>
</dbReference>
<dbReference type="Gene3D" id="3.30.740.10">
    <property type="entry name" value="Protein Inhibitor Of Neuronal Nitric Oxide Synthase"/>
    <property type="match status" value="1"/>
</dbReference>
<dbReference type="GO" id="GO:0051028">
    <property type="term" value="P:mRNA transport"/>
    <property type="evidence" value="ECO:0007669"/>
    <property type="project" value="UniProtKB-KW"/>
</dbReference>
<organism evidence="11 12">
    <name type="scientific">Trichobilharzia regenti</name>
    <name type="common">Nasal bird schistosome</name>
    <dbReference type="NCBI Taxonomy" id="157069"/>
    <lineage>
        <taxon>Eukaryota</taxon>
        <taxon>Metazoa</taxon>
        <taxon>Spiralia</taxon>
        <taxon>Lophotrochozoa</taxon>
        <taxon>Platyhelminthes</taxon>
        <taxon>Trematoda</taxon>
        <taxon>Digenea</taxon>
        <taxon>Strigeidida</taxon>
        <taxon>Schistosomatoidea</taxon>
        <taxon>Schistosomatidae</taxon>
        <taxon>Trichobilharzia</taxon>
    </lineage>
</organism>
<keyword evidence="5 10" id="KW-0493">Microtubule</keyword>
<keyword evidence="7" id="KW-0653">Protein transport</keyword>
<proteinExistence type="inferred from homology"/>
<keyword evidence="10" id="KW-0243">Dynein</keyword>
<keyword evidence="6" id="KW-0509">mRNA transport</keyword>
<reference evidence="12" key="2">
    <citation type="submission" date="2023-11" db="UniProtKB">
        <authorList>
            <consortium name="WormBaseParasite"/>
        </authorList>
    </citation>
    <scope>IDENTIFICATION</scope>
</reference>
<evidence type="ECO:0000256" key="10">
    <source>
        <dbReference type="RuleBase" id="RU365010"/>
    </source>
</evidence>